<evidence type="ECO:0000313" key="2">
    <source>
        <dbReference type="Proteomes" id="UP000622610"/>
    </source>
</evidence>
<dbReference type="AlphaFoldDB" id="A0A917JFL5"/>
<dbReference type="RefSeq" id="WP_188367805.1">
    <property type="nucleotide sequence ID" value="NZ_BMDT01000007.1"/>
</dbReference>
<proteinExistence type="predicted"/>
<name>A0A917JFL5_9ENTE</name>
<reference evidence="1" key="2">
    <citation type="submission" date="2020-09" db="EMBL/GenBank/DDBJ databases">
        <authorList>
            <person name="Sun Q."/>
            <person name="Sedlacek I."/>
        </authorList>
    </citation>
    <scope>NUCLEOTIDE SEQUENCE</scope>
    <source>
        <strain evidence="1">CCM 8433</strain>
    </source>
</reference>
<gene>
    <name evidence="1" type="ORF">GCM10011482_16220</name>
</gene>
<comment type="caution">
    <text evidence="1">The sequence shown here is derived from an EMBL/GenBank/DDBJ whole genome shotgun (WGS) entry which is preliminary data.</text>
</comment>
<organism evidence="1 2">
    <name type="scientific">Enterococcus alcedinis</name>
    <dbReference type="NCBI Taxonomy" id="1274384"/>
    <lineage>
        <taxon>Bacteria</taxon>
        <taxon>Bacillati</taxon>
        <taxon>Bacillota</taxon>
        <taxon>Bacilli</taxon>
        <taxon>Lactobacillales</taxon>
        <taxon>Enterococcaceae</taxon>
        <taxon>Enterococcus</taxon>
    </lineage>
</organism>
<evidence type="ECO:0000313" key="1">
    <source>
        <dbReference type="EMBL" id="GGI65968.1"/>
    </source>
</evidence>
<protein>
    <submittedName>
        <fullName evidence="1">Uncharacterized protein</fullName>
    </submittedName>
</protein>
<dbReference type="Proteomes" id="UP000622610">
    <property type="component" value="Unassembled WGS sequence"/>
</dbReference>
<sequence>MNYSVVAVTYDKEKKEKQFKTYREALSYATNYHVVHQSQVLKDEVVIADFSF</sequence>
<reference evidence="1" key="1">
    <citation type="journal article" date="2014" name="Int. J. Syst. Evol. Microbiol.">
        <title>Complete genome sequence of Corynebacterium casei LMG S-19264T (=DSM 44701T), isolated from a smear-ripened cheese.</title>
        <authorList>
            <consortium name="US DOE Joint Genome Institute (JGI-PGF)"/>
            <person name="Walter F."/>
            <person name="Albersmeier A."/>
            <person name="Kalinowski J."/>
            <person name="Ruckert C."/>
        </authorList>
    </citation>
    <scope>NUCLEOTIDE SEQUENCE</scope>
    <source>
        <strain evidence="1">CCM 8433</strain>
    </source>
</reference>
<keyword evidence="2" id="KW-1185">Reference proteome</keyword>
<accession>A0A917JFL5</accession>
<dbReference type="EMBL" id="BMDT01000007">
    <property type="protein sequence ID" value="GGI65968.1"/>
    <property type="molecule type" value="Genomic_DNA"/>
</dbReference>